<dbReference type="InterPro" id="IPR053793">
    <property type="entry name" value="PB1-like"/>
</dbReference>
<dbReference type="Gene3D" id="2.30.30.1040">
    <property type="match status" value="1"/>
</dbReference>
<reference evidence="13" key="1">
    <citation type="submission" date="2025-08" db="UniProtKB">
        <authorList>
            <consortium name="RefSeq"/>
        </authorList>
    </citation>
    <scope>IDENTIFICATION</scope>
    <source>
        <tissue evidence="13">Fruit stalk</tissue>
    </source>
</reference>
<dbReference type="PANTHER" id="PTHR31384:SF150">
    <property type="entry name" value="AUXIN RESPONSE FACTOR 6"/>
    <property type="match status" value="1"/>
</dbReference>
<dbReference type="PROSITE" id="PS51745">
    <property type="entry name" value="PB1"/>
    <property type="match status" value="1"/>
</dbReference>
<evidence type="ECO:0000256" key="8">
    <source>
        <dbReference type="RuleBase" id="RU004561"/>
    </source>
</evidence>
<evidence type="ECO:0000256" key="5">
    <source>
        <dbReference type="ARBA" id="ARBA00023163"/>
    </source>
</evidence>
<dbReference type="GO" id="GO:0005634">
    <property type="term" value="C:nucleus"/>
    <property type="evidence" value="ECO:0007669"/>
    <property type="project" value="UniProtKB-SubCell"/>
</dbReference>
<organism evidence="12 13">
    <name type="scientific">Durio zibethinus</name>
    <name type="common">Durian</name>
    <dbReference type="NCBI Taxonomy" id="66656"/>
    <lineage>
        <taxon>Eukaryota</taxon>
        <taxon>Viridiplantae</taxon>
        <taxon>Streptophyta</taxon>
        <taxon>Embryophyta</taxon>
        <taxon>Tracheophyta</taxon>
        <taxon>Spermatophyta</taxon>
        <taxon>Magnoliopsida</taxon>
        <taxon>eudicotyledons</taxon>
        <taxon>Gunneridae</taxon>
        <taxon>Pentapetalae</taxon>
        <taxon>rosids</taxon>
        <taxon>malvids</taxon>
        <taxon>Malvales</taxon>
        <taxon>Malvaceae</taxon>
        <taxon>Helicteroideae</taxon>
        <taxon>Durio</taxon>
    </lineage>
</organism>
<dbReference type="GO" id="GO:0006355">
    <property type="term" value="P:regulation of DNA-templated transcription"/>
    <property type="evidence" value="ECO:0007669"/>
    <property type="project" value="InterPro"/>
</dbReference>
<keyword evidence="6 8" id="KW-0539">Nucleus</keyword>
<dbReference type="SMART" id="SM01019">
    <property type="entry name" value="B3"/>
    <property type="match status" value="1"/>
</dbReference>
<dbReference type="KEGG" id="dzi:111278068"/>
<evidence type="ECO:0000313" key="13">
    <source>
        <dbReference type="RefSeq" id="XP_022720240.1"/>
    </source>
</evidence>
<dbReference type="FunFam" id="2.40.330.10:FF:000001">
    <property type="entry name" value="Auxin response factor"/>
    <property type="match status" value="1"/>
</dbReference>
<dbReference type="FunFam" id="3.10.20.90:FF:000047">
    <property type="entry name" value="Auxin response factor"/>
    <property type="match status" value="1"/>
</dbReference>
<dbReference type="SUPFAM" id="SSF101936">
    <property type="entry name" value="DNA-binding pseudobarrel domain"/>
    <property type="match status" value="1"/>
</dbReference>
<dbReference type="OrthoDB" id="2016915at2759"/>
<dbReference type="FunFam" id="2.30.30.1040:FF:000001">
    <property type="entry name" value="Auxin response factor"/>
    <property type="match status" value="1"/>
</dbReference>
<evidence type="ECO:0000259" key="11">
    <source>
        <dbReference type="PROSITE" id="PS51745"/>
    </source>
</evidence>
<evidence type="ECO:0000256" key="2">
    <source>
        <dbReference type="ARBA" id="ARBA00007853"/>
    </source>
</evidence>
<dbReference type="SUPFAM" id="SSF54277">
    <property type="entry name" value="CAD &amp; PB1 domains"/>
    <property type="match status" value="1"/>
</dbReference>
<comment type="subunit">
    <text evidence="8">Homodimers and heterodimers.</text>
</comment>
<keyword evidence="4 8" id="KW-0238">DNA-binding</keyword>
<dbReference type="GO" id="GO:0003677">
    <property type="term" value="F:DNA binding"/>
    <property type="evidence" value="ECO:0007669"/>
    <property type="project" value="UniProtKB-KW"/>
</dbReference>
<dbReference type="InterPro" id="IPR015300">
    <property type="entry name" value="DNA-bd_pseudobarrel_sf"/>
</dbReference>
<sequence>MRLSSAGFNPQTQEGEKRVLNSELWHACAGPLVSLPPVGSRVVYFPQGHSEQVAASTNKEVDAQIPNYPSLPPQLICQLHNVTMHADIETDEVYAQMTLQPLSPQEQKETYLPAELGSPNKQPTNYFCKTLTASDTSTHGGFSVPRRAAEKVFPPLDFSQQPPAQELTARDLHDNEWKFRHIFRGQPKRHLLTTGWSVFVSAKRLVAGDSVLFIWNEKNQLLLGIRRANRPQTVMPSSVLSSDSMHLGLLAAAAHAAATNSRFTIFYNPRASPSEFVIPMAKYIKAVYHTRVSVGMRFRMLFETEESSVRRYMGTITGISDLDPVRWPNSYWRSVKVGWDESTAGERQPRVSLWEIEPLTTFPMYTSPFSLRLKRPWPPGLPSFNGIKDDDLGMSSPLMWLRGDADRGMHSLNFQGIGVTPWMQPRLDASMLGLQPDVYQAMAAAALQEMRAVEPSKPATASLLQFQQPQNFPSRPAALIQPQTLQQSQPRGFLQGVEDNQHQAQLKAQVQTQPHVLQQQLHHENLFNNQQQHQQQLQHPLSQQHQQLVDHQQISSAVSAMSQYASASQSKSSPLQAIPSLCQQHSFSDSNGNPVTSPIVSPLHSLLGSFPQDESSNLLNRSNPVITSVGWPSKRAAVDVLSSGSPQCILPQVEQLGTPRTNMSQNSISLPPFPGRECSIDQDGGSDPQSHLLFGVNIEPSSLLMQNGMSSLRGVGSDSDSTTIPFSSNYTSTAGTDFSVNPVMTPSSCIDESGFLQSPENVCQGNPQTYVKVYKSGSFGRSLDISKFSSYNELRGELARMFGLEGQLEDPPRSGWQLVFVDRENDILLLGDDPWPEFVNSVWCIKILSPPEVQQMGKRGLELLSSVPVQRLSNGSCDDYVSRQDSRNLSSGIATVGSLDY</sequence>
<evidence type="ECO:0000313" key="12">
    <source>
        <dbReference type="Proteomes" id="UP000515121"/>
    </source>
</evidence>
<evidence type="ECO:0000259" key="10">
    <source>
        <dbReference type="PROSITE" id="PS50863"/>
    </source>
</evidence>
<dbReference type="Gene3D" id="3.10.20.90">
    <property type="entry name" value="Phosphatidylinositol 3-kinase Catalytic Subunit, Chain A, domain 1"/>
    <property type="match status" value="1"/>
</dbReference>
<evidence type="ECO:0000256" key="7">
    <source>
        <dbReference type="ARBA" id="ARBA00023294"/>
    </source>
</evidence>
<feature type="domain" description="TF-B3" evidence="10">
    <location>
        <begin position="127"/>
        <end position="229"/>
    </location>
</feature>
<keyword evidence="12" id="KW-1185">Reference proteome</keyword>
<protein>
    <recommendedName>
        <fullName evidence="8">Auxin response factor</fullName>
    </recommendedName>
</protein>
<keyword evidence="5 8" id="KW-0804">Transcription</keyword>
<dbReference type="Gene3D" id="2.40.330.10">
    <property type="entry name" value="DNA-binding pseudobarrel domain"/>
    <property type="match status" value="1"/>
</dbReference>
<dbReference type="Proteomes" id="UP000515121">
    <property type="component" value="Unplaced"/>
</dbReference>
<dbReference type="Pfam" id="PF06507">
    <property type="entry name" value="ARF_AD"/>
    <property type="match status" value="1"/>
</dbReference>
<dbReference type="GO" id="GO:0009734">
    <property type="term" value="P:auxin-activated signaling pathway"/>
    <property type="evidence" value="ECO:0007669"/>
    <property type="project" value="UniProtKB-KW"/>
</dbReference>
<dbReference type="InterPro" id="IPR003340">
    <property type="entry name" value="B3_DNA-bd"/>
</dbReference>
<dbReference type="PANTHER" id="PTHR31384">
    <property type="entry name" value="AUXIN RESPONSE FACTOR 4-RELATED"/>
    <property type="match status" value="1"/>
</dbReference>
<feature type="region of interest" description="Disordered" evidence="9">
    <location>
        <begin position="530"/>
        <end position="550"/>
    </location>
</feature>
<dbReference type="CDD" id="cd10017">
    <property type="entry name" value="B3_DNA"/>
    <property type="match status" value="1"/>
</dbReference>
<dbReference type="AlphaFoldDB" id="A0A6P5WVR4"/>
<name>A0A6P5WVR4_DURZI</name>
<feature type="domain" description="PB1" evidence="11">
    <location>
        <begin position="768"/>
        <end position="852"/>
    </location>
</feature>
<evidence type="ECO:0000256" key="3">
    <source>
        <dbReference type="ARBA" id="ARBA00023015"/>
    </source>
</evidence>
<keyword evidence="7 8" id="KW-0927">Auxin signaling pathway</keyword>
<dbReference type="PROSITE" id="PS50863">
    <property type="entry name" value="B3"/>
    <property type="match status" value="1"/>
</dbReference>
<evidence type="ECO:0000256" key="9">
    <source>
        <dbReference type="SAM" id="MobiDB-lite"/>
    </source>
</evidence>
<dbReference type="Pfam" id="PF02362">
    <property type="entry name" value="B3"/>
    <property type="match status" value="1"/>
</dbReference>
<evidence type="ECO:0000256" key="6">
    <source>
        <dbReference type="ARBA" id="ARBA00023242"/>
    </source>
</evidence>
<dbReference type="GeneID" id="111278068"/>
<proteinExistence type="inferred from homology"/>
<evidence type="ECO:0000256" key="1">
    <source>
        <dbReference type="ARBA" id="ARBA00004123"/>
    </source>
</evidence>
<comment type="function">
    <text evidence="8">Auxin response factors (ARFs) are transcriptional factors that bind specifically to the DNA sequence 5'-TGTCTC-3' found in the auxin-responsive promoter elements (AuxREs).</text>
</comment>
<gene>
    <name evidence="13" type="primary">LOC111278068</name>
</gene>
<comment type="subcellular location">
    <subcellularLocation>
        <location evidence="1 8">Nucleus</location>
    </subcellularLocation>
</comment>
<dbReference type="InterPro" id="IPR044835">
    <property type="entry name" value="ARF_plant"/>
</dbReference>
<evidence type="ECO:0000256" key="4">
    <source>
        <dbReference type="ARBA" id="ARBA00023125"/>
    </source>
</evidence>
<comment type="similarity">
    <text evidence="2 8">Belongs to the ARF family.</text>
</comment>
<accession>A0A6P5WVR4</accession>
<dbReference type="InterPro" id="IPR010525">
    <property type="entry name" value="ARF_dom"/>
</dbReference>
<dbReference type="RefSeq" id="XP_022720240.1">
    <property type="nucleotide sequence ID" value="XM_022864505.1"/>
</dbReference>
<keyword evidence="3 8" id="KW-0805">Transcription regulation</keyword>